<dbReference type="AlphaFoldDB" id="A0A0F5K4X9"/>
<feature type="binding site" evidence="3">
    <location>
        <begin position="27"/>
        <end position="34"/>
    </location>
    <ligand>
        <name>substrate</name>
    </ligand>
</feature>
<dbReference type="Proteomes" id="UP000033618">
    <property type="component" value="Unassembled WGS sequence"/>
</dbReference>
<dbReference type="Gene3D" id="3.40.50.1240">
    <property type="entry name" value="Phosphoglycerate mutase-like"/>
    <property type="match status" value="1"/>
</dbReference>
<name>A0A0F5K4X9_9BURK</name>
<dbReference type="RefSeq" id="WP_046151858.1">
    <property type="nucleotide sequence ID" value="NZ_CADFGU010000001.1"/>
</dbReference>
<evidence type="ECO:0000313" key="5">
    <source>
        <dbReference type="Proteomes" id="UP000033618"/>
    </source>
</evidence>
<evidence type="ECO:0000313" key="4">
    <source>
        <dbReference type="EMBL" id="KKB65176.1"/>
    </source>
</evidence>
<dbReference type="OrthoDB" id="9783269at2"/>
<dbReference type="PROSITE" id="PS00175">
    <property type="entry name" value="PG_MUTASE"/>
    <property type="match status" value="1"/>
</dbReference>
<dbReference type="CDD" id="cd07067">
    <property type="entry name" value="HP_PGM_like"/>
    <property type="match status" value="1"/>
</dbReference>
<keyword evidence="2" id="KW-0413">Isomerase</keyword>
<keyword evidence="1" id="KW-0324">Glycolysis</keyword>
<protein>
    <recommendedName>
        <fullName evidence="6">Phosphoglycerate mutase</fullName>
    </recommendedName>
</protein>
<evidence type="ECO:0000256" key="2">
    <source>
        <dbReference type="ARBA" id="ARBA00023235"/>
    </source>
</evidence>
<organism evidence="4 5">
    <name type="scientific">Robbsia andropogonis</name>
    <dbReference type="NCBI Taxonomy" id="28092"/>
    <lineage>
        <taxon>Bacteria</taxon>
        <taxon>Pseudomonadati</taxon>
        <taxon>Pseudomonadota</taxon>
        <taxon>Betaproteobacteria</taxon>
        <taxon>Burkholderiales</taxon>
        <taxon>Burkholderiaceae</taxon>
        <taxon>Robbsia</taxon>
    </lineage>
</organism>
<dbReference type="SUPFAM" id="SSF53254">
    <property type="entry name" value="Phosphoglycerate mutase-like"/>
    <property type="match status" value="1"/>
</dbReference>
<dbReference type="EMBL" id="LAQU01000001">
    <property type="protein sequence ID" value="KKB65176.1"/>
    <property type="molecule type" value="Genomic_DNA"/>
</dbReference>
<dbReference type="GO" id="GO:0005737">
    <property type="term" value="C:cytoplasm"/>
    <property type="evidence" value="ECO:0007669"/>
    <property type="project" value="TreeGrafter"/>
</dbReference>
<comment type="caution">
    <text evidence="4">The sequence shown here is derived from an EMBL/GenBank/DDBJ whole genome shotgun (WGS) entry which is preliminary data.</text>
</comment>
<reference evidence="4 5" key="1">
    <citation type="submission" date="2015-03" db="EMBL/GenBank/DDBJ databases">
        <title>Draft Genome Sequence of Burkholderia andropogonis type strain ICMP2807, isolated from Sorghum bicolor.</title>
        <authorList>
            <person name="Lopes-Santos L."/>
            <person name="Castro D.B."/>
            <person name="Ottoboni L.M."/>
            <person name="Park D."/>
            <person name="Weirc B.S."/>
            <person name="Destefano S.A."/>
        </authorList>
    </citation>
    <scope>NUCLEOTIDE SEQUENCE [LARGE SCALE GENOMIC DNA]</scope>
    <source>
        <strain evidence="4 5">ICMP2807</strain>
    </source>
</reference>
<dbReference type="SMART" id="SM00855">
    <property type="entry name" value="PGAM"/>
    <property type="match status" value="1"/>
</dbReference>
<proteinExistence type="predicted"/>
<dbReference type="PATRIC" id="fig|28092.6.peg.109"/>
<dbReference type="InterPro" id="IPR013078">
    <property type="entry name" value="His_Pase_superF_clade-1"/>
</dbReference>
<gene>
    <name evidence="4" type="ORF">WM40_00495</name>
</gene>
<evidence type="ECO:0000256" key="1">
    <source>
        <dbReference type="ARBA" id="ARBA00023152"/>
    </source>
</evidence>
<keyword evidence="5" id="KW-1185">Reference proteome</keyword>
<dbReference type="Pfam" id="PF00300">
    <property type="entry name" value="His_Phos_1"/>
    <property type="match status" value="2"/>
</dbReference>
<dbReference type="InterPro" id="IPR050275">
    <property type="entry name" value="PGM_Phosphatase"/>
</dbReference>
<accession>A0A0F5K4X9</accession>
<dbReference type="PANTHER" id="PTHR48100">
    <property type="entry name" value="BROAD-SPECIFICITY PHOSPHATASE YOR283W-RELATED"/>
    <property type="match status" value="1"/>
</dbReference>
<sequence length="287" mass="30791">MTLPSADTLIPDPTSSASSSTILLLIRHGETAWNKAGRIQGHTDIPLSDVGLAQARMLVRRWLPPATKAGPVRQDDMLAAGALGRGSGDVVLAGDPASSVPRDASPWVRPLTAVVSSDLSRAAQTAAPLLQALAPDTPLKAITHMAGLRERAFGVFEQQDKQTIERRWPIAYGRWITHDPDFAPEGGESLRALYQRVIGTLGEQARRHIGGTVACVAHGGVLDCAFRFAHGVPLDVPRACVLRNASINVLRWYSGTTPEQDRAEVLAWGDVAHLADMAADEARDDRV</sequence>
<dbReference type="STRING" id="28092.WM40_00495"/>
<evidence type="ECO:0008006" key="6">
    <source>
        <dbReference type="Google" id="ProtNLM"/>
    </source>
</evidence>
<dbReference type="GO" id="GO:0016791">
    <property type="term" value="F:phosphatase activity"/>
    <property type="evidence" value="ECO:0007669"/>
    <property type="project" value="TreeGrafter"/>
</dbReference>
<dbReference type="PANTHER" id="PTHR48100:SF1">
    <property type="entry name" value="HISTIDINE PHOSPHATASE FAMILY PROTEIN-RELATED"/>
    <property type="match status" value="1"/>
</dbReference>
<dbReference type="InterPro" id="IPR029033">
    <property type="entry name" value="His_PPase_superfam"/>
</dbReference>
<dbReference type="InterPro" id="IPR001345">
    <property type="entry name" value="PG/BPGM_mutase_AS"/>
</dbReference>
<evidence type="ECO:0000256" key="3">
    <source>
        <dbReference type="PIRSR" id="PIRSR613078-2"/>
    </source>
</evidence>